<evidence type="ECO:0000256" key="3">
    <source>
        <dbReference type="ARBA" id="ARBA00022692"/>
    </source>
</evidence>
<dbReference type="Pfam" id="PF02167">
    <property type="entry name" value="Cytochrom_C1"/>
    <property type="match status" value="1"/>
</dbReference>
<protein>
    <submittedName>
        <fullName evidence="11">Ubiquinol-cytochrome C reductase, cytochrome C1 subunit</fullName>
    </submittedName>
</protein>
<dbReference type="Gene3D" id="1.10.760.10">
    <property type="entry name" value="Cytochrome c-like domain"/>
    <property type="match status" value="1"/>
</dbReference>
<dbReference type="AlphaFoldDB" id="A0A3B0UT40"/>
<keyword evidence="2" id="KW-0349">Heme</keyword>
<dbReference type="InterPro" id="IPR002326">
    <property type="entry name" value="Cyt_c1"/>
</dbReference>
<keyword evidence="6" id="KW-0408">Iron</keyword>
<evidence type="ECO:0000256" key="4">
    <source>
        <dbReference type="ARBA" id="ARBA00022723"/>
    </source>
</evidence>
<evidence type="ECO:0000259" key="10">
    <source>
        <dbReference type="PROSITE" id="PS51007"/>
    </source>
</evidence>
<gene>
    <name evidence="11" type="ORF">MNBD_ALPHA12-1497</name>
</gene>
<evidence type="ECO:0000256" key="1">
    <source>
        <dbReference type="ARBA" id="ARBA00004370"/>
    </source>
</evidence>
<feature type="domain" description="Cytochrome c" evidence="10">
    <location>
        <begin position="51"/>
        <end position="199"/>
    </location>
</feature>
<keyword evidence="4" id="KW-0479">Metal-binding</keyword>
<proteinExistence type="predicted"/>
<evidence type="ECO:0000313" key="11">
    <source>
        <dbReference type="EMBL" id="VAW23254.1"/>
    </source>
</evidence>
<keyword evidence="3 9" id="KW-0812">Transmembrane</keyword>
<reference evidence="11" key="1">
    <citation type="submission" date="2018-06" db="EMBL/GenBank/DDBJ databases">
        <authorList>
            <person name="Zhirakovskaya E."/>
        </authorList>
    </citation>
    <scope>NUCLEOTIDE SEQUENCE</scope>
</reference>
<evidence type="ECO:0000256" key="9">
    <source>
        <dbReference type="SAM" id="Phobius"/>
    </source>
</evidence>
<evidence type="ECO:0000256" key="5">
    <source>
        <dbReference type="ARBA" id="ARBA00022989"/>
    </source>
</evidence>
<dbReference type="EMBL" id="UOEO01000227">
    <property type="protein sequence ID" value="VAW23254.1"/>
    <property type="molecule type" value="Genomic_DNA"/>
</dbReference>
<dbReference type="GO" id="GO:0006122">
    <property type="term" value="P:mitochondrial electron transport, ubiquinol to cytochrome c"/>
    <property type="evidence" value="ECO:0007669"/>
    <property type="project" value="TreeGrafter"/>
</dbReference>
<evidence type="ECO:0000256" key="8">
    <source>
        <dbReference type="SAM" id="MobiDB-lite"/>
    </source>
</evidence>
<dbReference type="GO" id="GO:0046872">
    <property type="term" value="F:metal ion binding"/>
    <property type="evidence" value="ECO:0007669"/>
    <property type="project" value="UniProtKB-KW"/>
</dbReference>
<evidence type="ECO:0000256" key="2">
    <source>
        <dbReference type="ARBA" id="ARBA00022617"/>
    </source>
</evidence>
<dbReference type="PROSITE" id="PS51007">
    <property type="entry name" value="CYTC"/>
    <property type="match status" value="1"/>
</dbReference>
<dbReference type="PRINTS" id="PR00603">
    <property type="entry name" value="CYTOCHROMEC1"/>
</dbReference>
<feature type="region of interest" description="Disordered" evidence="8">
    <location>
        <begin position="102"/>
        <end position="134"/>
    </location>
</feature>
<organism evidence="11">
    <name type="scientific">hydrothermal vent metagenome</name>
    <dbReference type="NCBI Taxonomy" id="652676"/>
    <lineage>
        <taxon>unclassified sequences</taxon>
        <taxon>metagenomes</taxon>
        <taxon>ecological metagenomes</taxon>
    </lineage>
</organism>
<dbReference type="PANTHER" id="PTHR10266:SF3">
    <property type="entry name" value="CYTOCHROME C1, HEME PROTEIN, MITOCHONDRIAL"/>
    <property type="match status" value="1"/>
</dbReference>
<accession>A0A3B0UT40</accession>
<comment type="subcellular location">
    <subcellularLocation>
        <location evidence="1">Membrane</location>
    </subcellularLocation>
</comment>
<dbReference type="PANTHER" id="PTHR10266">
    <property type="entry name" value="CYTOCHROME C1"/>
    <property type="match status" value="1"/>
</dbReference>
<sequence>MIKKMNFLKAVLLAWTLGLSVAPAALAEANKVPAVQQNWSFSGVFGTYDTNQLQRGFQVFKEVCAACHSANQLAFRNLSEPGGPSFPVDQVKAMAAEYFVRDPDAPDGERPATLADRWPSPYATEKEARDAEGGALPPDFSVLAKARGIKQAFPFWVFNYFTPYQEGGADYIYNLMLNFTDPPKDAEVMDGQSYNAFFGGGLAMPPPLSDGIVEYQDPNVPQTVDQYAKDVSAFMYWLSDPHLETRKQIGFRVLIFLVVFAGLMYMVKRRLWSDVAH</sequence>
<evidence type="ECO:0000256" key="6">
    <source>
        <dbReference type="ARBA" id="ARBA00023004"/>
    </source>
</evidence>
<dbReference type="GO" id="GO:0020037">
    <property type="term" value="F:heme binding"/>
    <property type="evidence" value="ECO:0007669"/>
    <property type="project" value="InterPro"/>
</dbReference>
<dbReference type="SUPFAM" id="SSF46626">
    <property type="entry name" value="Cytochrome c"/>
    <property type="match status" value="1"/>
</dbReference>
<keyword evidence="7 9" id="KW-0472">Membrane</keyword>
<dbReference type="GO" id="GO:0009055">
    <property type="term" value="F:electron transfer activity"/>
    <property type="evidence" value="ECO:0007669"/>
    <property type="project" value="InterPro"/>
</dbReference>
<dbReference type="Gene3D" id="1.20.5.100">
    <property type="entry name" value="Cytochrome c1, transmembrane anchor, C-terminal"/>
    <property type="match status" value="1"/>
</dbReference>
<dbReference type="GO" id="GO:0005739">
    <property type="term" value="C:mitochondrion"/>
    <property type="evidence" value="ECO:0007669"/>
    <property type="project" value="GOC"/>
</dbReference>
<name>A0A3B0UT40_9ZZZZ</name>
<dbReference type="GO" id="GO:0016020">
    <property type="term" value="C:membrane"/>
    <property type="evidence" value="ECO:0007669"/>
    <property type="project" value="UniProtKB-SubCell"/>
</dbReference>
<feature type="transmembrane region" description="Helical" evidence="9">
    <location>
        <begin position="249"/>
        <end position="267"/>
    </location>
</feature>
<dbReference type="InterPro" id="IPR009056">
    <property type="entry name" value="Cyt_c-like_dom"/>
</dbReference>
<evidence type="ECO:0000256" key="7">
    <source>
        <dbReference type="ARBA" id="ARBA00023136"/>
    </source>
</evidence>
<keyword evidence="5 9" id="KW-1133">Transmembrane helix</keyword>
<dbReference type="InterPro" id="IPR036909">
    <property type="entry name" value="Cyt_c-like_dom_sf"/>
</dbReference>